<dbReference type="AlphaFoldDB" id="A0A6H5GG52"/>
<proteinExistence type="predicted"/>
<dbReference type="InterPro" id="IPR011989">
    <property type="entry name" value="ARM-like"/>
</dbReference>
<evidence type="ECO:0000313" key="4">
    <source>
        <dbReference type="EMBL" id="CAB0001972.1"/>
    </source>
</evidence>
<sequence length="1023" mass="114697">MNQLRECLSSSEIDPSRINAALDALITEVHSKTPFPSITGDWIQVIQTFCSKVDTRSPLLLGKCASFLSVLIGTQRKPLSPEDIDFLVSWACRCLNQAPDITYTDFLQMLNALMKKEHNYFATERTDLIDVLTSKLEDRVTVALAEDVIDWRLNCLRTMSTCAPASSYESIAVSYVNLVFDLKSDVDRHFCCRVWINVLDGLEQLCSHPSDWIQPLTQNIVAAIHSAMAFGLNVPPSPSMQFPAHMTTMPSLSQPAVKSVLKLKRKNKNKVKQVPWNQDGKDRQSSFNVESTPWVSSSDSELSDSESDSEKRTKRTEAHVRHSAYNLFFRLVKTIGVKPLFEWYCALFSRLTDGVRAETYSKARCALLNAVTTFLCGSKLFLAQAQQNDSKSFTSFSEVLASLLYSMHSAILYSLKNVPLSDKQQLTALFLAVGALMKVTPYPRLQPDLFPTLYAAIEPFTALNDLYIVSCVLQCLVEVSILPYDLDAFMETGKVIAESKEPWIVKYALSYVDEEVNGIRVFAWSVIEGLIQYHFKIIQPRALYIESKILQDLASEKQKVAPLKSLARLLDNYMNDTNSVLHAHSLWDQLLETNSPFLRLIQETDKPAGVACQCLSLMGSKKFHMLPEEKKILVITLTFGCCCAELTPVRYAALETLGSFLSYAQMSGEVQFICDAKDYLIRAIKDPIESVRLKATWAISNLADLLVASKDDDLLSEVGLYDLVEAALTLSSDTYRVKQNIIRALGHLFLLASADDLLQARWKTALDKGCTMLLRCATSGSVVKIQWNACYAIATMLSNESLYESLALRAPDLLHNLCKILVSCNNFKVRMNACLALSSIKRRDFYGQSFFLVWQSLLEGLDNAANMPDFSEFKHQSGLKDNLCLAVCHMTCFLRPADLGELKEILQSRLDFLADHLKQCQDRMTPEQAGELLRATQHVESLAKQEGCHFANVLYIAFQAAQLPFVVRKCNSKLSTNRGVLEIEVVSTQIGSVLKEALVSPFKDSRTCDSFGWMQNRISSTNN</sequence>
<evidence type="ECO:0000259" key="3">
    <source>
        <dbReference type="Pfam" id="PF13251"/>
    </source>
</evidence>
<feature type="region of interest" description="Disordered" evidence="2">
    <location>
        <begin position="267"/>
        <end position="316"/>
    </location>
</feature>
<accession>A0A6H5GG52</accession>
<dbReference type="InterPro" id="IPR016024">
    <property type="entry name" value="ARM-type_fold"/>
</dbReference>
<dbReference type="Pfam" id="PF13251">
    <property type="entry name" value="DUF4042"/>
    <property type="match status" value="1"/>
</dbReference>
<keyword evidence="5" id="KW-1185">Reference proteome</keyword>
<name>A0A6H5GG52_9HEMI</name>
<dbReference type="PANTHER" id="PTHR13366">
    <property type="entry name" value="MALARIA ANTIGEN-RELATED"/>
    <property type="match status" value="1"/>
</dbReference>
<feature type="domain" description="DUF4042" evidence="3">
    <location>
        <begin position="320"/>
        <end position="476"/>
    </location>
</feature>
<organism evidence="4 5">
    <name type="scientific">Nesidiocoris tenuis</name>
    <dbReference type="NCBI Taxonomy" id="355587"/>
    <lineage>
        <taxon>Eukaryota</taxon>
        <taxon>Metazoa</taxon>
        <taxon>Ecdysozoa</taxon>
        <taxon>Arthropoda</taxon>
        <taxon>Hexapoda</taxon>
        <taxon>Insecta</taxon>
        <taxon>Pterygota</taxon>
        <taxon>Neoptera</taxon>
        <taxon>Paraneoptera</taxon>
        <taxon>Hemiptera</taxon>
        <taxon>Heteroptera</taxon>
        <taxon>Panheteroptera</taxon>
        <taxon>Cimicomorpha</taxon>
        <taxon>Miridae</taxon>
        <taxon>Dicyphina</taxon>
        <taxon>Nesidiocoris</taxon>
    </lineage>
</organism>
<protein>
    <recommendedName>
        <fullName evidence="1">HEAT repeat-containing protein 6</fullName>
    </recommendedName>
</protein>
<dbReference type="InterPro" id="IPR025283">
    <property type="entry name" value="DUF4042"/>
</dbReference>
<dbReference type="OrthoDB" id="66533at2759"/>
<feature type="compositionally biased region" description="Polar residues" evidence="2">
    <location>
        <begin position="285"/>
        <end position="295"/>
    </location>
</feature>
<dbReference type="Gene3D" id="1.25.10.10">
    <property type="entry name" value="Leucine-rich Repeat Variant"/>
    <property type="match status" value="2"/>
</dbReference>
<evidence type="ECO:0000313" key="5">
    <source>
        <dbReference type="Proteomes" id="UP000479000"/>
    </source>
</evidence>
<evidence type="ECO:0000256" key="2">
    <source>
        <dbReference type="SAM" id="MobiDB-lite"/>
    </source>
</evidence>
<reference evidence="4 5" key="1">
    <citation type="submission" date="2020-02" db="EMBL/GenBank/DDBJ databases">
        <authorList>
            <person name="Ferguson B K."/>
        </authorList>
    </citation>
    <scope>NUCLEOTIDE SEQUENCE [LARGE SCALE GENOMIC DNA]</scope>
</reference>
<dbReference type="Proteomes" id="UP000479000">
    <property type="component" value="Unassembled WGS sequence"/>
</dbReference>
<dbReference type="PANTHER" id="PTHR13366:SF0">
    <property type="entry name" value="HEAT REPEAT-CONTAINING PROTEIN 6"/>
    <property type="match status" value="1"/>
</dbReference>
<evidence type="ECO:0000256" key="1">
    <source>
        <dbReference type="ARBA" id="ARBA00015263"/>
    </source>
</evidence>
<dbReference type="EMBL" id="CADCXU010011843">
    <property type="protein sequence ID" value="CAB0001972.1"/>
    <property type="molecule type" value="Genomic_DNA"/>
</dbReference>
<dbReference type="SUPFAM" id="SSF48371">
    <property type="entry name" value="ARM repeat"/>
    <property type="match status" value="2"/>
</dbReference>
<gene>
    <name evidence="4" type="ORF">NTEN_LOCUS7759</name>
</gene>
<dbReference type="InterPro" id="IPR052107">
    <property type="entry name" value="HEAT6"/>
</dbReference>